<reference evidence="1" key="1">
    <citation type="journal article" date="2020" name="G3 (Bethesda)">
        <title>High-Quality Assemblies for Three Invasive Social Wasps from the &lt;i&gt;Vespula&lt;/i&gt; Genus.</title>
        <authorList>
            <person name="Harrop T.W.R."/>
            <person name="Guhlin J."/>
            <person name="McLaughlin G.M."/>
            <person name="Permina E."/>
            <person name="Stockwell P."/>
            <person name="Gilligan J."/>
            <person name="Le Lec M.F."/>
            <person name="Gruber M.A.M."/>
            <person name="Quinn O."/>
            <person name="Lovegrove M."/>
            <person name="Duncan E.J."/>
            <person name="Remnant E.J."/>
            <person name="Van Eeckhoven J."/>
            <person name="Graham B."/>
            <person name="Knapp R.A."/>
            <person name="Langford K.W."/>
            <person name="Kronenberg Z."/>
            <person name="Press M.O."/>
            <person name="Eacker S.M."/>
            <person name="Wilson-Rankin E.E."/>
            <person name="Purcell J."/>
            <person name="Lester P.J."/>
            <person name="Dearden P.K."/>
        </authorList>
    </citation>
    <scope>NUCLEOTIDE SEQUENCE</scope>
    <source>
        <strain evidence="1">Volc-1</strain>
    </source>
</reference>
<keyword evidence="2" id="KW-1185">Reference proteome</keyword>
<comment type="caution">
    <text evidence="1">The sequence shown here is derived from an EMBL/GenBank/DDBJ whole genome shotgun (WGS) entry which is preliminary data.</text>
</comment>
<evidence type="ECO:0000313" key="2">
    <source>
        <dbReference type="Proteomes" id="UP000600918"/>
    </source>
</evidence>
<dbReference type="AlphaFoldDB" id="A0A834N0S5"/>
<dbReference type="EMBL" id="JACSDY010000022">
    <property type="protein sequence ID" value="KAF7392490.1"/>
    <property type="molecule type" value="Genomic_DNA"/>
</dbReference>
<accession>A0A834N0S5</accession>
<sequence>MELRWLPVGRPSRTEPVTECSRIIWRKSQLCIKNKTLMYKVLIKPIWTYGITLRSTIAKSNQVKIRGLQTNVMKKMLNVPW</sequence>
<proteinExistence type="predicted"/>
<evidence type="ECO:0000313" key="1">
    <source>
        <dbReference type="EMBL" id="KAF7392490.1"/>
    </source>
</evidence>
<protein>
    <submittedName>
        <fullName evidence="1">Uncharacterized protein</fullName>
    </submittedName>
</protein>
<organism evidence="1 2">
    <name type="scientific">Vespula pensylvanica</name>
    <name type="common">Western yellow jacket</name>
    <name type="synonym">Wasp</name>
    <dbReference type="NCBI Taxonomy" id="30213"/>
    <lineage>
        <taxon>Eukaryota</taxon>
        <taxon>Metazoa</taxon>
        <taxon>Ecdysozoa</taxon>
        <taxon>Arthropoda</taxon>
        <taxon>Hexapoda</taxon>
        <taxon>Insecta</taxon>
        <taxon>Pterygota</taxon>
        <taxon>Neoptera</taxon>
        <taxon>Endopterygota</taxon>
        <taxon>Hymenoptera</taxon>
        <taxon>Apocrita</taxon>
        <taxon>Aculeata</taxon>
        <taxon>Vespoidea</taxon>
        <taxon>Vespidae</taxon>
        <taxon>Vespinae</taxon>
        <taxon>Vespula</taxon>
    </lineage>
</organism>
<gene>
    <name evidence="1" type="ORF">H0235_017489</name>
</gene>
<dbReference type="Proteomes" id="UP000600918">
    <property type="component" value="Unassembled WGS sequence"/>
</dbReference>
<name>A0A834N0S5_VESPE</name>